<proteinExistence type="predicted"/>
<reference evidence="3" key="1">
    <citation type="journal article" date="2021" name="New Phytol.">
        <title>Evolutionary innovations through gain and loss of genes in the ectomycorrhizal Boletales.</title>
        <authorList>
            <person name="Wu G."/>
            <person name="Miyauchi S."/>
            <person name="Morin E."/>
            <person name="Kuo A."/>
            <person name="Drula E."/>
            <person name="Varga T."/>
            <person name="Kohler A."/>
            <person name="Feng B."/>
            <person name="Cao Y."/>
            <person name="Lipzen A."/>
            <person name="Daum C."/>
            <person name="Hundley H."/>
            <person name="Pangilinan J."/>
            <person name="Johnson J."/>
            <person name="Barry K."/>
            <person name="LaButti K."/>
            <person name="Ng V."/>
            <person name="Ahrendt S."/>
            <person name="Min B."/>
            <person name="Choi I.G."/>
            <person name="Park H."/>
            <person name="Plett J.M."/>
            <person name="Magnuson J."/>
            <person name="Spatafora J.W."/>
            <person name="Nagy L.G."/>
            <person name="Henrissat B."/>
            <person name="Grigoriev I.V."/>
            <person name="Yang Z.L."/>
            <person name="Xu J."/>
            <person name="Martin F.M."/>
        </authorList>
    </citation>
    <scope>NUCLEOTIDE SEQUENCE</scope>
    <source>
        <strain evidence="3">KKN 215</strain>
    </source>
</reference>
<feature type="compositionally biased region" description="Low complexity" evidence="2">
    <location>
        <begin position="292"/>
        <end position="311"/>
    </location>
</feature>
<evidence type="ECO:0000313" key="4">
    <source>
        <dbReference type="Proteomes" id="UP000813824"/>
    </source>
</evidence>
<feature type="compositionally biased region" description="Low complexity" evidence="2">
    <location>
        <begin position="58"/>
        <end position="70"/>
    </location>
</feature>
<name>A0A8K0UMY2_9AGAR</name>
<evidence type="ECO:0000313" key="3">
    <source>
        <dbReference type="EMBL" id="KAH8097024.1"/>
    </source>
</evidence>
<feature type="region of interest" description="Disordered" evidence="2">
    <location>
        <begin position="1"/>
        <end position="96"/>
    </location>
</feature>
<feature type="region of interest" description="Disordered" evidence="2">
    <location>
        <begin position="282"/>
        <end position="311"/>
    </location>
</feature>
<feature type="compositionally biased region" description="Low complexity" evidence="2">
    <location>
        <begin position="461"/>
        <end position="476"/>
    </location>
</feature>
<dbReference type="EMBL" id="JAEVFJ010000021">
    <property type="protein sequence ID" value="KAH8097024.1"/>
    <property type="molecule type" value="Genomic_DNA"/>
</dbReference>
<comment type="caution">
    <text evidence="3">The sequence shown here is derived from an EMBL/GenBank/DDBJ whole genome shotgun (WGS) entry which is preliminary data.</text>
</comment>
<evidence type="ECO:0000256" key="2">
    <source>
        <dbReference type="SAM" id="MobiDB-lite"/>
    </source>
</evidence>
<feature type="compositionally biased region" description="Basic and acidic residues" evidence="2">
    <location>
        <begin position="370"/>
        <end position="382"/>
    </location>
</feature>
<organism evidence="3 4">
    <name type="scientific">Cristinia sonorae</name>
    <dbReference type="NCBI Taxonomy" id="1940300"/>
    <lineage>
        <taxon>Eukaryota</taxon>
        <taxon>Fungi</taxon>
        <taxon>Dikarya</taxon>
        <taxon>Basidiomycota</taxon>
        <taxon>Agaricomycotina</taxon>
        <taxon>Agaricomycetes</taxon>
        <taxon>Agaricomycetidae</taxon>
        <taxon>Agaricales</taxon>
        <taxon>Pleurotineae</taxon>
        <taxon>Stephanosporaceae</taxon>
        <taxon>Cristinia</taxon>
    </lineage>
</organism>
<feature type="compositionally biased region" description="Low complexity" evidence="2">
    <location>
        <begin position="82"/>
        <end position="94"/>
    </location>
</feature>
<dbReference type="AlphaFoldDB" id="A0A8K0UMY2"/>
<dbReference type="OrthoDB" id="3204900at2759"/>
<dbReference type="Proteomes" id="UP000813824">
    <property type="component" value="Unassembled WGS sequence"/>
</dbReference>
<gene>
    <name evidence="3" type="ORF">BXZ70DRAFT_895280</name>
</gene>
<protein>
    <submittedName>
        <fullName evidence="3">Uncharacterized protein</fullName>
    </submittedName>
</protein>
<feature type="compositionally biased region" description="Low complexity" evidence="2">
    <location>
        <begin position="395"/>
        <end position="410"/>
    </location>
</feature>
<keyword evidence="1" id="KW-0175">Coiled coil</keyword>
<feature type="compositionally biased region" description="Polar residues" evidence="2">
    <location>
        <begin position="24"/>
        <end position="45"/>
    </location>
</feature>
<sequence>MSTAESSTSPTTLPRALQLVDGNVPSTPCSSTSSAVLSPTRTVYPQSAGLPTPPPSSRRPASANPRRQSSISYFPSDHVSIRSPTSPSFSTFRPSVKRSNSLGIRTAEGFAPLLREKGDRRSLGSENGRMAPLSPSAERGPLTLTEKHADLLQFIAQKESKCLELRSQLAVHEEELAHLKRKWERIVSRGMDRAYTAAFPSNSSTAATASSQHASSPSITAALLNPANGAVLDGLKEGVQGVGRLLAAGLDLSGPVTTHSSPATSVGPGLSGVSRAALAPALKRAKHGTTQSISSVSTAGTTSSGVLSAGTRLSQSSASSLSFAEDEEDRLLEQDEDKTIHQGDSSASSEIAISPSTATKSAKLLRRRSREAPKVPLDEHNSKASTPSRPGIKRSTTSATSPLSATPVSSWVGSMGNSVGKKWEELQKGETFTKSQKRASILISDVSQSIFAALSSPGTPSAQTSRSSGSSQLSVSTNANTFLSTASPVSASPSPVPSTGSLLEDDDDEFAQAGTNSRKALGDVLVPVSLSSQKKSSKPLPATTPSPDDDDEWNW</sequence>
<feature type="coiled-coil region" evidence="1">
    <location>
        <begin position="155"/>
        <end position="182"/>
    </location>
</feature>
<feature type="compositionally biased region" description="Low complexity" evidence="2">
    <location>
        <begin position="345"/>
        <end position="359"/>
    </location>
</feature>
<feature type="region of interest" description="Disordered" evidence="2">
    <location>
        <begin position="454"/>
        <end position="555"/>
    </location>
</feature>
<feature type="region of interest" description="Disordered" evidence="2">
    <location>
        <begin position="118"/>
        <end position="140"/>
    </location>
</feature>
<evidence type="ECO:0000256" key="1">
    <source>
        <dbReference type="SAM" id="Coils"/>
    </source>
</evidence>
<feature type="compositionally biased region" description="Polar residues" evidence="2">
    <location>
        <begin position="1"/>
        <end position="12"/>
    </location>
</feature>
<feature type="compositionally biased region" description="Low complexity" evidence="2">
    <location>
        <begin position="524"/>
        <end position="541"/>
    </location>
</feature>
<feature type="region of interest" description="Disordered" evidence="2">
    <location>
        <begin position="336"/>
        <end position="416"/>
    </location>
</feature>
<feature type="compositionally biased region" description="Low complexity" evidence="2">
    <location>
        <begin position="484"/>
        <end position="499"/>
    </location>
</feature>
<keyword evidence="4" id="KW-1185">Reference proteome</keyword>
<accession>A0A8K0UMY2</accession>